<protein>
    <submittedName>
        <fullName evidence="9">Response regulator of zinc sigma-54-dependent two-component system</fullName>
    </submittedName>
</protein>
<dbReference type="CDD" id="cd00009">
    <property type="entry name" value="AAA"/>
    <property type="match status" value="1"/>
</dbReference>
<dbReference type="InterPro" id="IPR000700">
    <property type="entry name" value="PAS-assoc_C"/>
</dbReference>
<evidence type="ECO:0000313" key="9">
    <source>
        <dbReference type="EMBL" id="KUG28810.1"/>
    </source>
</evidence>
<dbReference type="InterPro" id="IPR003593">
    <property type="entry name" value="AAA+_ATPase"/>
</dbReference>
<keyword evidence="2" id="KW-0067">ATP-binding</keyword>
<evidence type="ECO:0000259" key="8">
    <source>
        <dbReference type="PROSITE" id="PS50113"/>
    </source>
</evidence>
<evidence type="ECO:0000256" key="3">
    <source>
        <dbReference type="ARBA" id="ARBA00023015"/>
    </source>
</evidence>
<dbReference type="SMART" id="SM00382">
    <property type="entry name" value="AAA"/>
    <property type="match status" value="1"/>
</dbReference>
<evidence type="ECO:0000259" key="7">
    <source>
        <dbReference type="PROSITE" id="PS50112"/>
    </source>
</evidence>
<comment type="caution">
    <text evidence="9">The sequence shown here is derived from an EMBL/GenBank/DDBJ whole genome shotgun (WGS) entry which is preliminary data.</text>
</comment>
<evidence type="ECO:0000256" key="5">
    <source>
        <dbReference type="ARBA" id="ARBA00023163"/>
    </source>
</evidence>
<dbReference type="SUPFAM" id="SSF52540">
    <property type="entry name" value="P-loop containing nucleoside triphosphate hydrolases"/>
    <property type="match status" value="1"/>
</dbReference>
<dbReference type="InterPro" id="IPR002197">
    <property type="entry name" value="HTH_Fis"/>
</dbReference>
<dbReference type="PROSITE" id="PS50113">
    <property type="entry name" value="PAC"/>
    <property type="match status" value="1"/>
</dbReference>
<evidence type="ECO:0000259" key="6">
    <source>
        <dbReference type="PROSITE" id="PS50045"/>
    </source>
</evidence>
<organism evidence="9">
    <name type="scientific">hydrocarbon metagenome</name>
    <dbReference type="NCBI Taxonomy" id="938273"/>
    <lineage>
        <taxon>unclassified sequences</taxon>
        <taxon>metagenomes</taxon>
        <taxon>ecological metagenomes</taxon>
    </lineage>
</organism>
<dbReference type="SMART" id="SM00091">
    <property type="entry name" value="PAS"/>
    <property type="match status" value="1"/>
</dbReference>
<dbReference type="PROSITE" id="PS00688">
    <property type="entry name" value="SIGMA54_INTERACT_3"/>
    <property type="match status" value="1"/>
</dbReference>
<sequence length="445" mass="49811">MSLHDAQTSSPEFMGQVLDNLALGVFTVDEDWNIRFFNREAERITGFCREEALGKKCYEVFYTRNCNERCQLQQAIRTGQKIRKTRLDILDKAGRRLPVEITASPLTDASGAIVGGVESFLDVSEKIALRRKASRALALDDFVGRDERILRLFETLTLAAGTMAPILLLGETGTGKDLLARAVHTLSPRKDGPFVKINCAALPEHLLESELFGYKKGAFTDAKADKPGILQTAEGGTVFFDEIGELPLPLQAKLLQVMEEKRFHPLGATAPRTVDVRLVAATNRSLKTLAAEGKFRDDLYFRLRVLEIEIPPLRRRRGDIPLLVEHFLEHIGGMYHKRIESADPEVMKILFRHDFPGNVRELLHVVEHAVILARDDVLHPENLPPYLAQAAPRPEVSDDPGPLARSERDCLLEELAAHGWNMAKTAAGLGINRSTLWRKMKKYGL</sequence>
<dbReference type="Gene3D" id="3.40.50.300">
    <property type="entry name" value="P-loop containing nucleotide triphosphate hydrolases"/>
    <property type="match status" value="1"/>
</dbReference>
<dbReference type="InterPro" id="IPR009057">
    <property type="entry name" value="Homeodomain-like_sf"/>
</dbReference>
<accession>A0A0W8G6N2</accession>
<feature type="domain" description="PAC" evidence="8">
    <location>
        <begin position="83"/>
        <end position="135"/>
    </location>
</feature>
<dbReference type="PROSITE" id="PS50112">
    <property type="entry name" value="PAS"/>
    <property type="match status" value="1"/>
</dbReference>
<dbReference type="Gene3D" id="1.10.8.60">
    <property type="match status" value="1"/>
</dbReference>
<dbReference type="NCBIfam" id="TIGR00229">
    <property type="entry name" value="sensory_box"/>
    <property type="match status" value="1"/>
</dbReference>
<feature type="domain" description="Sigma-54 factor interaction" evidence="6">
    <location>
        <begin position="142"/>
        <end position="371"/>
    </location>
</feature>
<dbReference type="PANTHER" id="PTHR32071">
    <property type="entry name" value="TRANSCRIPTIONAL REGULATORY PROTEIN"/>
    <property type="match status" value="1"/>
</dbReference>
<gene>
    <name evidence="9" type="ORF">ASZ90_001321</name>
</gene>
<keyword evidence="4" id="KW-0238">DNA-binding</keyword>
<dbReference type="SUPFAM" id="SSF55785">
    <property type="entry name" value="PYP-like sensor domain (PAS domain)"/>
    <property type="match status" value="1"/>
</dbReference>
<dbReference type="Pfam" id="PF02954">
    <property type="entry name" value="HTH_8"/>
    <property type="match status" value="1"/>
</dbReference>
<dbReference type="Pfam" id="PF25601">
    <property type="entry name" value="AAA_lid_14"/>
    <property type="match status" value="1"/>
</dbReference>
<reference evidence="9" key="1">
    <citation type="journal article" date="2015" name="Proc. Natl. Acad. Sci. U.S.A.">
        <title>Networks of energetic and metabolic interactions define dynamics in microbial communities.</title>
        <authorList>
            <person name="Embree M."/>
            <person name="Liu J.K."/>
            <person name="Al-Bassam M.M."/>
            <person name="Zengler K."/>
        </authorList>
    </citation>
    <scope>NUCLEOTIDE SEQUENCE</scope>
</reference>
<dbReference type="AlphaFoldDB" id="A0A0W8G6N2"/>
<dbReference type="CDD" id="cd00130">
    <property type="entry name" value="PAS"/>
    <property type="match status" value="1"/>
</dbReference>
<proteinExistence type="predicted"/>
<dbReference type="GO" id="GO:0006355">
    <property type="term" value="P:regulation of DNA-templated transcription"/>
    <property type="evidence" value="ECO:0007669"/>
    <property type="project" value="InterPro"/>
</dbReference>
<dbReference type="InterPro" id="IPR025944">
    <property type="entry name" value="Sigma_54_int_dom_CS"/>
</dbReference>
<dbReference type="InterPro" id="IPR025662">
    <property type="entry name" value="Sigma_54_int_dom_ATP-bd_1"/>
</dbReference>
<evidence type="ECO:0000256" key="1">
    <source>
        <dbReference type="ARBA" id="ARBA00022741"/>
    </source>
</evidence>
<dbReference type="Pfam" id="PF13426">
    <property type="entry name" value="PAS_9"/>
    <property type="match status" value="1"/>
</dbReference>
<dbReference type="InterPro" id="IPR027417">
    <property type="entry name" value="P-loop_NTPase"/>
</dbReference>
<dbReference type="FunFam" id="3.40.50.300:FF:000006">
    <property type="entry name" value="DNA-binding transcriptional regulator NtrC"/>
    <property type="match status" value="1"/>
</dbReference>
<dbReference type="InterPro" id="IPR058031">
    <property type="entry name" value="AAA_lid_NorR"/>
</dbReference>
<dbReference type="PROSITE" id="PS50045">
    <property type="entry name" value="SIGMA54_INTERACT_4"/>
    <property type="match status" value="1"/>
</dbReference>
<dbReference type="PROSITE" id="PS00675">
    <property type="entry name" value="SIGMA54_INTERACT_1"/>
    <property type="match status" value="1"/>
</dbReference>
<dbReference type="SUPFAM" id="SSF46689">
    <property type="entry name" value="Homeodomain-like"/>
    <property type="match status" value="1"/>
</dbReference>
<name>A0A0W8G6N2_9ZZZZ</name>
<keyword evidence="5" id="KW-0804">Transcription</keyword>
<dbReference type="GO" id="GO:0043565">
    <property type="term" value="F:sequence-specific DNA binding"/>
    <property type="evidence" value="ECO:0007669"/>
    <property type="project" value="InterPro"/>
</dbReference>
<dbReference type="InterPro" id="IPR025943">
    <property type="entry name" value="Sigma_54_int_dom_ATP-bd_2"/>
</dbReference>
<evidence type="ECO:0000256" key="4">
    <source>
        <dbReference type="ARBA" id="ARBA00023125"/>
    </source>
</evidence>
<dbReference type="InterPro" id="IPR000014">
    <property type="entry name" value="PAS"/>
</dbReference>
<dbReference type="InterPro" id="IPR035965">
    <property type="entry name" value="PAS-like_dom_sf"/>
</dbReference>
<dbReference type="PRINTS" id="PR01590">
    <property type="entry name" value="HTHFIS"/>
</dbReference>
<dbReference type="Pfam" id="PF00158">
    <property type="entry name" value="Sigma54_activat"/>
    <property type="match status" value="1"/>
</dbReference>
<dbReference type="InterPro" id="IPR002078">
    <property type="entry name" value="Sigma_54_int"/>
</dbReference>
<dbReference type="EMBL" id="LNQE01000174">
    <property type="protein sequence ID" value="KUG28810.1"/>
    <property type="molecule type" value="Genomic_DNA"/>
</dbReference>
<dbReference type="GO" id="GO:0005524">
    <property type="term" value="F:ATP binding"/>
    <property type="evidence" value="ECO:0007669"/>
    <property type="project" value="UniProtKB-KW"/>
</dbReference>
<dbReference type="Gene3D" id="1.10.10.60">
    <property type="entry name" value="Homeodomain-like"/>
    <property type="match status" value="1"/>
</dbReference>
<evidence type="ECO:0000256" key="2">
    <source>
        <dbReference type="ARBA" id="ARBA00022840"/>
    </source>
</evidence>
<keyword evidence="3" id="KW-0805">Transcription regulation</keyword>
<dbReference type="Gene3D" id="3.30.450.20">
    <property type="entry name" value="PAS domain"/>
    <property type="match status" value="1"/>
</dbReference>
<feature type="domain" description="PAS" evidence="7">
    <location>
        <begin position="10"/>
        <end position="62"/>
    </location>
</feature>
<keyword evidence="1" id="KW-0547">Nucleotide-binding</keyword>
<dbReference type="PROSITE" id="PS00676">
    <property type="entry name" value="SIGMA54_INTERACT_2"/>
    <property type="match status" value="1"/>
</dbReference>